<feature type="transmembrane region" description="Helical" evidence="1">
    <location>
        <begin position="25"/>
        <end position="46"/>
    </location>
</feature>
<accession>A0A1I6YF86</accession>
<dbReference type="Pfam" id="PF10003">
    <property type="entry name" value="DUF2244"/>
    <property type="match status" value="1"/>
</dbReference>
<dbReference type="RefSeq" id="WP_027260618.1">
    <property type="nucleotide sequence ID" value="NZ_FPAW01000002.1"/>
</dbReference>
<organism evidence="2 3">
    <name type="scientific">Sedimentitalea nanhaiensis</name>
    <dbReference type="NCBI Taxonomy" id="999627"/>
    <lineage>
        <taxon>Bacteria</taxon>
        <taxon>Pseudomonadati</taxon>
        <taxon>Pseudomonadota</taxon>
        <taxon>Alphaproteobacteria</taxon>
        <taxon>Rhodobacterales</taxon>
        <taxon>Paracoccaceae</taxon>
        <taxon>Sedimentitalea</taxon>
    </lineage>
</organism>
<name>A0A1I6YF86_9RHOB</name>
<dbReference type="STRING" id="999627.SAMN05216236_102180"/>
<evidence type="ECO:0000313" key="3">
    <source>
        <dbReference type="Proteomes" id="UP000182466"/>
    </source>
</evidence>
<dbReference type="Proteomes" id="UP000182466">
    <property type="component" value="Unassembled WGS sequence"/>
</dbReference>
<sequence length="164" mass="18672">MPYSWTTADPTAPTRELHLWPHQSLPPTGFAGFILATFAMILIPLLALLGSVLLWGLLPFLMLAVGGIWFALARSRRNARILEILTLTRERAHLVRHNPNGATQEWTCNRYWATAQMHRKEGPVPHYVTLRGGGREVEIGAFLSEEERIALYQELQRDLRPLPR</sequence>
<dbReference type="eggNOG" id="COG5488">
    <property type="taxonomic scope" value="Bacteria"/>
</dbReference>
<evidence type="ECO:0000256" key="1">
    <source>
        <dbReference type="SAM" id="Phobius"/>
    </source>
</evidence>
<dbReference type="AlphaFoldDB" id="A0A1I6YF86"/>
<gene>
    <name evidence="2" type="ORF">SAMN05216236_102180</name>
</gene>
<keyword evidence="1" id="KW-0472">Membrane</keyword>
<dbReference type="EMBL" id="FPAW01000002">
    <property type="protein sequence ID" value="SFT49072.1"/>
    <property type="molecule type" value="Genomic_DNA"/>
</dbReference>
<protein>
    <submittedName>
        <fullName evidence="2">Uncharacterized membrane protein</fullName>
    </submittedName>
</protein>
<proteinExistence type="predicted"/>
<keyword evidence="3" id="KW-1185">Reference proteome</keyword>
<keyword evidence="1" id="KW-0812">Transmembrane</keyword>
<keyword evidence="1" id="KW-1133">Transmembrane helix</keyword>
<feature type="transmembrane region" description="Helical" evidence="1">
    <location>
        <begin position="52"/>
        <end position="72"/>
    </location>
</feature>
<dbReference type="InterPro" id="IPR019253">
    <property type="entry name" value="DUF2244_TM"/>
</dbReference>
<evidence type="ECO:0000313" key="2">
    <source>
        <dbReference type="EMBL" id="SFT49072.1"/>
    </source>
</evidence>
<dbReference type="OrthoDB" id="9808190at2"/>
<reference evidence="2 3" key="1">
    <citation type="submission" date="2016-10" db="EMBL/GenBank/DDBJ databases">
        <authorList>
            <person name="de Groot N.N."/>
        </authorList>
    </citation>
    <scope>NUCLEOTIDE SEQUENCE [LARGE SCALE GENOMIC DNA]</scope>
    <source>
        <strain evidence="2 3">CGMCC 1.10959</strain>
    </source>
</reference>